<accession>A0A6V7R3I2</accession>
<comment type="caution">
    <text evidence="6">The sequence shown here is derived from an EMBL/GenBank/DDBJ whole genome shotgun (WGS) entry which is preliminary data.</text>
</comment>
<protein>
    <submittedName>
        <fullName evidence="6">Putative ABC transporter ATP-binding protein YlmA</fullName>
    </submittedName>
</protein>
<dbReference type="Gene3D" id="3.40.50.300">
    <property type="entry name" value="P-loop containing nucleotide triphosphate hydrolases"/>
    <property type="match status" value="1"/>
</dbReference>
<dbReference type="InterPro" id="IPR003593">
    <property type="entry name" value="AAA+_ATPase"/>
</dbReference>
<evidence type="ECO:0000256" key="3">
    <source>
        <dbReference type="ARBA" id="ARBA00022741"/>
    </source>
</evidence>
<comment type="similarity">
    <text evidence="1">Belongs to the ABC transporter superfamily.</text>
</comment>
<keyword evidence="4 6" id="KW-0067">ATP-binding</keyword>
<dbReference type="RefSeq" id="WP_185125012.1">
    <property type="nucleotide sequence ID" value="NZ_CAJEWD010000003.1"/>
</dbReference>
<keyword evidence="2" id="KW-0813">Transport</keyword>
<dbReference type="Pfam" id="PF00005">
    <property type="entry name" value="ABC_tran"/>
    <property type="match status" value="1"/>
</dbReference>
<feature type="domain" description="ABC transporter" evidence="5">
    <location>
        <begin position="5"/>
        <end position="244"/>
    </location>
</feature>
<dbReference type="PROSITE" id="PS50893">
    <property type="entry name" value="ABC_TRANSPORTER_2"/>
    <property type="match status" value="1"/>
</dbReference>
<dbReference type="GO" id="GO:0016887">
    <property type="term" value="F:ATP hydrolysis activity"/>
    <property type="evidence" value="ECO:0007669"/>
    <property type="project" value="InterPro"/>
</dbReference>
<dbReference type="InterPro" id="IPR027417">
    <property type="entry name" value="P-loop_NTPase"/>
</dbReference>
<dbReference type="InterPro" id="IPR003439">
    <property type="entry name" value="ABC_transporter-like_ATP-bd"/>
</dbReference>
<proteinExistence type="inferred from homology"/>
<organism evidence="6 7">
    <name type="scientific">Jeotgalicoccus meleagridis</name>
    <dbReference type="NCBI Taxonomy" id="2759181"/>
    <lineage>
        <taxon>Bacteria</taxon>
        <taxon>Bacillati</taxon>
        <taxon>Bacillota</taxon>
        <taxon>Bacilli</taxon>
        <taxon>Bacillales</taxon>
        <taxon>Staphylococcaceae</taxon>
        <taxon>Jeotgalicoccus</taxon>
    </lineage>
</organism>
<dbReference type="EMBL" id="CAJEWD010000003">
    <property type="protein sequence ID" value="CAD2071921.1"/>
    <property type="molecule type" value="Genomic_DNA"/>
</dbReference>
<evidence type="ECO:0000256" key="2">
    <source>
        <dbReference type="ARBA" id="ARBA00022448"/>
    </source>
</evidence>
<dbReference type="PANTHER" id="PTHR42734:SF17">
    <property type="entry name" value="METAL TRANSPORT SYSTEM ATP-BINDING PROTEIN TM_0124-RELATED"/>
    <property type="match status" value="1"/>
</dbReference>
<evidence type="ECO:0000256" key="1">
    <source>
        <dbReference type="ARBA" id="ARBA00005417"/>
    </source>
</evidence>
<gene>
    <name evidence="6" type="primary">ylmA</name>
    <name evidence="6" type="ORF">JEODO184_00475</name>
</gene>
<dbReference type="InterPro" id="IPR050153">
    <property type="entry name" value="Metal_Ion_Import_ABC"/>
</dbReference>
<evidence type="ECO:0000313" key="6">
    <source>
        <dbReference type="EMBL" id="CAD2071921.1"/>
    </source>
</evidence>
<dbReference type="SUPFAM" id="SSF52540">
    <property type="entry name" value="P-loop containing nucleoside triphosphate hydrolases"/>
    <property type="match status" value="1"/>
</dbReference>
<keyword evidence="3" id="KW-0547">Nucleotide-binding</keyword>
<evidence type="ECO:0000256" key="4">
    <source>
        <dbReference type="ARBA" id="ARBA00022840"/>
    </source>
</evidence>
<keyword evidence="7" id="KW-1185">Reference proteome</keyword>
<dbReference type="AlphaFoldDB" id="A0A6V7R3I2"/>
<dbReference type="PROSITE" id="PS00211">
    <property type="entry name" value="ABC_TRANSPORTER_1"/>
    <property type="match status" value="1"/>
</dbReference>
<dbReference type="Proteomes" id="UP000589351">
    <property type="component" value="Unassembled WGS sequence"/>
</dbReference>
<dbReference type="PANTHER" id="PTHR42734">
    <property type="entry name" value="METAL TRANSPORT SYSTEM ATP-BINDING PROTEIN TM_0124-RELATED"/>
    <property type="match status" value="1"/>
</dbReference>
<dbReference type="SMART" id="SM00382">
    <property type="entry name" value="AAA"/>
    <property type="match status" value="1"/>
</dbReference>
<name>A0A6V7R3I2_9STAP</name>
<sequence length="269" mass="30568">MKNIITLKNIIWRRDGSEVLSDINWQVNEGEQWAILGLNGAGKTSLLDIIMGYNYPTQGEATVNGTEFGKMSLPEMRKRIGYVSSSLDKFNQTLNRETALSIILSGKFSSFGIYQEVDEASRHDAEKILHQLGLTYLKDRTYDSFSQGEKRRILIGRALMGQPDLLILDEPCSGLDVRAREDVLNIVRQIPNDNRHLIYVTHHIEELIPTISHVLLIKDGRILSAGKKEDVLTDKNLSETYKTNVEIIFNNNRPSLVIKDLEDKDEKNI</sequence>
<dbReference type="InterPro" id="IPR017871">
    <property type="entry name" value="ABC_transporter-like_CS"/>
</dbReference>
<evidence type="ECO:0000259" key="5">
    <source>
        <dbReference type="PROSITE" id="PS50893"/>
    </source>
</evidence>
<reference evidence="6 7" key="1">
    <citation type="submission" date="2020-07" db="EMBL/GenBank/DDBJ databases">
        <authorList>
            <person name="Criscuolo A."/>
        </authorList>
    </citation>
    <scope>NUCLEOTIDE SEQUENCE [LARGE SCALE GENOMIC DNA]</scope>
    <source>
        <strain evidence="6">CIP111649</strain>
    </source>
</reference>
<evidence type="ECO:0000313" key="7">
    <source>
        <dbReference type="Proteomes" id="UP000589351"/>
    </source>
</evidence>
<dbReference type="GO" id="GO:0005524">
    <property type="term" value="F:ATP binding"/>
    <property type="evidence" value="ECO:0007669"/>
    <property type="project" value="UniProtKB-KW"/>
</dbReference>